<evidence type="ECO:0000259" key="2">
    <source>
        <dbReference type="Pfam" id="PF00326"/>
    </source>
</evidence>
<sequence length="601" mass="68339">MITFPKPDVEQFLRTFSIADFAVSPDEKHLVFSTNLSGKYNLWGMDLPNSFPYPLTSIDQSCQGLIYDKKSRFIIAGFDQDGNENTQFYGVPLNGGTMKEIVNHENTRNFMPKLSNDSKKLYYTTSRGNPSFLNSYCLDLESGQERLVLEGKDAATYLFGFSPDEETLLYYKHFANTYTLLYAKKGKGNEDILLTPPTEKQHTVNDGVFVSDSMIYLLTDYDSDFTYLASYNLETNKFCKVKELKNESFTAITYSKENQLIYITSQKGVEDQLYEINLQNENWRNIPVPCSVINKLEVAASGTLYLFGMSATKPHNIYKNTGDEWVSLTKYTVPGVDSNELVEPDIITYPSFDGREIESLFFRAKKENDNGEVIFWPHGGPQAAERKFFRASFQFFLNNGYSIFAPNFRGSTGYGLEFMKMVEGDWGNGPRLDNVAGLDWLIDQGHAQKGNILLMGGSFGGYMALLLHGRHADYFKAVVDIFGPSNLFSFINSVPEDWKPVMDQWVGNPEKDKEKLIEFSPITYLESMIKPMLVIQGANDPRVVKEESDQIVQALKDKGRDVDYMLLENEGHGFSKKENEIAVYQKILSFLKRFTAVTEKV</sequence>
<dbReference type="Proteomes" id="UP001238973">
    <property type="component" value="Unassembled WGS sequence"/>
</dbReference>
<dbReference type="AlphaFoldDB" id="A0AAJ1QMN9"/>
<evidence type="ECO:0000313" key="3">
    <source>
        <dbReference type="EMBL" id="MDM5284386.1"/>
    </source>
</evidence>
<proteinExistence type="predicted"/>
<dbReference type="InterPro" id="IPR001375">
    <property type="entry name" value="Peptidase_S9_cat"/>
</dbReference>
<dbReference type="PANTHER" id="PTHR42776">
    <property type="entry name" value="SERINE PEPTIDASE S9 FAMILY MEMBER"/>
    <property type="match status" value="1"/>
</dbReference>
<comment type="caution">
    <text evidence="3">The sequence shown here is derived from an EMBL/GenBank/DDBJ whole genome shotgun (WGS) entry which is preliminary data.</text>
</comment>
<keyword evidence="1 3" id="KW-0378">Hydrolase</keyword>
<dbReference type="SUPFAM" id="SSF53474">
    <property type="entry name" value="alpha/beta-Hydrolases"/>
    <property type="match status" value="1"/>
</dbReference>
<dbReference type="Gene3D" id="2.120.10.30">
    <property type="entry name" value="TolB, C-terminal domain"/>
    <property type="match status" value="1"/>
</dbReference>
<dbReference type="PANTHER" id="PTHR42776:SF27">
    <property type="entry name" value="DIPEPTIDYL PEPTIDASE FAMILY MEMBER 6"/>
    <property type="match status" value="1"/>
</dbReference>
<dbReference type="RefSeq" id="WP_289351526.1">
    <property type="nucleotide sequence ID" value="NZ_JAUCFI010000003.1"/>
</dbReference>
<dbReference type="GO" id="GO:0004252">
    <property type="term" value="F:serine-type endopeptidase activity"/>
    <property type="evidence" value="ECO:0007669"/>
    <property type="project" value="TreeGrafter"/>
</dbReference>
<name>A0AAJ1QMN9_9BACI</name>
<dbReference type="Pfam" id="PF00326">
    <property type="entry name" value="Peptidase_S9"/>
    <property type="match status" value="1"/>
</dbReference>
<feature type="domain" description="Peptidase S9 prolyl oligopeptidase catalytic" evidence="2">
    <location>
        <begin position="389"/>
        <end position="594"/>
    </location>
</feature>
<dbReference type="InterPro" id="IPR011042">
    <property type="entry name" value="6-blade_b-propeller_TolB-like"/>
</dbReference>
<evidence type="ECO:0000313" key="4">
    <source>
        <dbReference type="Proteomes" id="UP001238973"/>
    </source>
</evidence>
<dbReference type="SUPFAM" id="SSF50960">
    <property type="entry name" value="TolB, C-terminal domain"/>
    <property type="match status" value="1"/>
</dbReference>
<gene>
    <name evidence="3" type="ORF">QUF85_13890</name>
</gene>
<accession>A0AAJ1QMN9</accession>
<dbReference type="EC" id="3.4.-.-" evidence="3"/>
<evidence type="ECO:0000256" key="1">
    <source>
        <dbReference type="ARBA" id="ARBA00022801"/>
    </source>
</evidence>
<dbReference type="InterPro" id="IPR029058">
    <property type="entry name" value="AB_hydrolase_fold"/>
</dbReference>
<dbReference type="GO" id="GO:0006508">
    <property type="term" value="P:proteolysis"/>
    <property type="evidence" value="ECO:0007669"/>
    <property type="project" value="InterPro"/>
</dbReference>
<protein>
    <submittedName>
        <fullName evidence="3">S9 family peptidase</fullName>
        <ecNumber evidence="3">3.4.-.-</ecNumber>
    </submittedName>
</protein>
<organism evidence="3 4">
    <name type="scientific">Peribacillus frigoritolerans</name>
    <dbReference type="NCBI Taxonomy" id="450367"/>
    <lineage>
        <taxon>Bacteria</taxon>
        <taxon>Bacillati</taxon>
        <taxon>Bacillota</taxon>
        <taxon>Bacilli</taxon>
        <taxon>Bacillales</taxon>
        <taxon>Bacillaceae</taxon>
        <taxon>Peribacillus</taxon>
    </lineage>
</organism>
<dbReference type="Gene3D" id="3.40.50.1820">
    <property type="entry name" value="alpha/beta hydrolase"/>
    <property type="match status" value="1"/>
</dbReference>
<reference evidence="3" key="1">
    <citation type="submission" date="2023-06" db="EMBL/GenBank/DDBJ databases">
        <title>Comparative genomics of Bacillaceae isolates and their secondary metabolite potential.</title>
        <authorList>
            <person name="Song L."/>
            <person name="Nielsen L.J."/>
            <person name="Mohite O."/>
            <person name="Xu X."/>
            <person name="Weber T."/>
            <person name="Kovacs A.T."/>
        </authorList>
    </citation>
    <scope>NUCLEOTIDE SEQUENCE</scope>
    <source>
        <strain evidence="3">G1S1</strain>
    </source>
</reference>
<dbReference type="EMBL" id="JAUCFI010000003">
    <property type="protein sequence ID" value="MDM5284386.1"/>
    <property type="molecule type" value="Genomic_DNA"/>
</dbReference>